<dbReference type="PROSITE" id="PS01242">
    <property type="entry name" value="ZF_FPG_1"/>
    <property type="match status" value="1"/>
</dbReference>
<dbReference type="GO" id="GO:0003684">
    <property type="term" value="F:damaged DNA binding"/>
    <property type="evidence" value="ECO:0007669"/>
    <property type="project" value="InterPro"/>
</dbReference>
<dbReference type="SMART" id="SM01232">
    <property type="entry name" value="H2TH"/>
    <property type="match status" value="1"/>
</dbReference>
<dbReference type="Pfam" id="PF01149">
    <property type="entry name" value="Fapy_DNA_glyco"/>
    <property type="match status" value="1"/>
</dbReference>
<keyword evidence="5 14" id="KW-0863">Zinc-finger</keyword>
<dbReference type="CDD" id="cd08971">
    <property type="entry name" value="AcNei2_N"/>
    <property type="match status" value="1"/>
</dbReference>
<keyword evidence="12" id="KW-0326">Glycosidase</keyword>
<dbReference type="PANTHER" id="PTHR42697">
    <property type="entry name" value="ENDONUCLEASE 8"/>
    <property type="match status" value="1"/>
</dbReference>
<keyword evidence="4" id="KW-0227">DNA damage</keyword>
<evidence type="ECO:0000256" key="2">
    <source>
        <dbReference type="ARBA" id="ARBA00012720"/>
    </source>
</evidence>
<dbReference type="InterPro" id="IPR010979">
    <property type="entry name" value="Ribosomal_uS13-like_H2TH"/>
</dbReference>
<evidence type="ECO:0000256" key="7">
    <source>
        <dbReference type="ARBA" id="ARBA00022833"/>
    </source>
</evidence>
<comment type="similarity">
    <text evidence="1">Belongs to the FPG family.</text>
</comment>
<evidence type="ECO:0000256" key="1">
    <source>
        <dbReference type="ARBA" id="ARBA00009409"/>
    </source>
</evidence>
<keyword evidence="9" id="KW-0234">DNA repair</keyword>
<dbReference type="InterPro" id="IPR012319">
    <property type="entry name" value="FPG_cat"/>
</dbReference>
<evidence type="ECO:0000256" key="13">
    <source>
        <dbReference type="ARBA" id="ARBA00044632"/>
    </source>
</evidence>
<dbReference type="Gene3D" id="3.20.190.10">
    <property type="entry name" value="MutM-like, N-terminal"/>
    <property type="match status" value="1"/>
</dbReference>
<keyword evidence="11" id="KW-0511">Multifunctional enzyme</keyword>
<dbReference type="Proteomes" id="UP000561011">
    <property type="component" value="Unassembled WGS sequence"/>
</dbReference>
<dbReference type="InterPro" id="IPR000214">
    <property type="entry name" value="Znf_DNA_glyclase/AP_lyase"/>
</dbReference>
<organism evidence="17 18">
    <name type="scientific">Sanguibacter inulinus</name>
    <dbReference type="NCBI Taxonomy" id="60922"/>
    <lineage>
        <taxon>Bacteria</taxon>
        <taxon>Bacillati</taxon>
        <taxon>Actinomycetota</taxon>
        <taxon>Actinomycetes</taxon>
        <taxon>Micrococcales</taxon>
        <taxon>Sanguibacteraceae</taxon>
        <taxon>Sanguibacter</taxon>
    </lineage>
</organism>
<dbReference type="Gene3D" id="1.10.8.50">
    <property type="match status" value="1"/>
</dbReference>
<name>A0A853EVB0_9MICO</name>
<dbReference type="PANTHER" id="PTHR42697:SF1">
    <property type="entry name" value="ENDONUCLEASE 8"/>
    <property type="match status" value="1"/>
</dbReference>
<proteinExistence type="inferred from homology"/>
<dbReference type="AlphaFoldDB" id="A0A853EVB0"/>
<evidence type="ECO:0000256" key="14">
    <source>
        <dbReference type="PROSITE-ProRule" id="PRU00391"/>
    </source>
</evidence>
<accession>A0A853EVB0</accession>
<dbReference type="PROSITE" id="PS51066">
    <property type="entry name" value="ZF_FPG_2"/>
    <property type="match status" value="1"/>
</dbReference>
<feature type="domain" description="FPG-type" evidence="15">
    <location>
        <begin position="218"/>
        <end position="256"/>
    </location>
</feature>
<dbReference type="GO" id="GO:0008270">
    <property type="term" value="F:zinc ion binding"/>
    <property type="evidence" value="ECO:0007669"/>
    <property type="project" value="UniProtKB-KW"/>
</dbReference>
<dbReference type="GO" id="GO:0000703">
    <property type="term" value="F:oxidized pyrimidine nucleobase lesion DNA N-glycosylase activity"/>
    <property type="evidence" value="ECO:0007669"/>
    <property type="project" value="TreeGrafter"/>
</dbReference>
<dbReference type="EMBL" id="JACBYE010000033">
    <property type="protein sequence ID" value="NYS94401.1"/>
    <property type="molecule type" value="Genomic_DNA"/>
</dbReference>
<evidence type="ECO:0000256" key="3">
    <source>
        <dbReference type="ARBA" id="ARBA00022723"/>
    </source>
</evidence>
<evidence type="ECO:0000313" key="18">
    <source>
        <dbReference type="Proteomes" id="UP000561011"/>
    </source>
</evidence>
<sequence>MPEGDTVYLTARRLDEALSGTVLTWAELRWPNLDPTALSGATVLRSRAYGKHVLTTVDTGWTLHTHLRMDGTWRVHRTDPAARLARSPTVRAVLANETWTCVGDRLGMLDLVRTQDEHTLLDHLGPDILAPDFASSPDGLTAVIRSYQEQGARPVGDCLLDQTLMVGVGTLFAAEGLFDQKIWPWTPAAEVDLRPLLGSIRRNLGRGIARPVDGRIVHVHSRSGSPCHRCGTTIVRGLAGVAPMERPMFYCPTCQPPPPGRA</sequence>
<dbReference type="InterPro" id="IPR035937">
    <property type="entry name" value="FPG_N"/>
</dbReference>
<evidence type="ECO:0000256" key="6">
    <source>
        <dbReference type="ARBA" id="ARBA00022801"/>
    </source>
</evidence>
<dbReference type="PROSITE" id="PS51068">
    <property type="entry name" value="FPG_CAT"/>
    <property type="match status" value="1"/>
</dbReference>
<evidence type="ECO:0000256" key="8">
    <source>
        <dbReference type="ARBA" id="ARBA00023125"/>
    </source>
</evidence>
<evidence type="ECO:0000259" key="15">
    <source>
        <dbReference type="PROSITE" id="PS51066"/>
    </source>
</evidence>
<evidence type="ECO:0000256" key="5">
    <source>
        <dbReference type="ARBA" id="ARBA00022771"/>
    </source>
</evidence>
<evidence type="ECO:0000256" key="4">
    <source>
        <dbReference type="ARBA" id="ARBA00022763"/>
    </source>
</evidence>
<evidence type="ECO:0000256" key="10">
    <source>
        <dbReference type="ARBA" id="ARBA00023239"/>
    </source>
</evidence>
<keyword evidence="18" id="KW-1185">Reference proteome</keyword>
<evidence type="ECO:0000313" key="17">
    <source>
        <dbReference type="EMBL" id="NYS94401.1"/>
    </source>
</evidence>
<dbReference type="SUPFAM" id="SSF46946">
    <property type="entry name" value="S13-like H2TH domain"/>
    <property type="match status" value="1"/>
</dbReference>
<dbReference type="EC" id="4.2.99.18" evidence="2"/>
<dbReference type="GO" id="GO:0006284">
    <property type="term" value="P:base-excision repair"/>
    <property type="evidence" value="ECO:0007669"/>
    <property type="project" value="InterPro"/>
</dbReference>
<comment type="catalytic activity">
    <reaction evidence="13">
        <text>2'-deoxyribonucleotide-(2'-deoxyribose 5'-phosphate)-2'-deoxyribonucleotide-DNA = a 3'-end 2'-deoxyribonucleotide-(2,3-dehydro-2,3-deoxyribose 5'-phosphate)-DNA + a 5'-end 5'-phospho-2'-deoxyribonucleoside-DNA + H(+)</text>
        <dbReference type="Rhea" id="RHEA:66592"/>
        <dbReference type="Rhea" id="RHEA-COMP:13180"/>
        <dbReference type="Rhea" id="RHEA-COMP:16897"/>
        <dbReference type="Rhea" id="RHEA-COMP:17067"/>
        <dbReference type="ChEBI" id="CHEBI:15378"/>
        <dbReference type="ChEBI" id="CHEBI:136412"/>
        <dbReference type="ChEBI" id="CHEBI:157695"/>
        <dbReference type="ChEBI" id="CHEBI:167181"/>
        <dbReference type="EC" id="4.2.99.18"/>
    </reaction>
</comment>
<dbReference type="SUPFAM" id="SSF81624">
    <property type="entry name" value="N-terminal domain of MutM-like DNA repair proteins"/>
    <property type="match status" value="1"/>
</dbReference>
<evidence type="ECO:0000256" key="9">
    <source>
        <dbReference type="ARBA" id="ARBA00023204"/>
    </source>
</evidence>
<dbReference type="InterPro" id="IPR015887">
    <property type="entry name" value="DNA_glyclase_Znf_dom_DNA_BS"/>
</dbReference>
<evidence type="ECO:0000259" key="16">
    <source>
        <dbReference type="PROSITE" id="PS51068"/>
    </source>
</evidence>
<dbReference type="SMART" id="SM00898">
    <property type="entry name" value="Fapy_DNA_glyco"/>
    <property type="match status" value="1"/>
</dbReference>
<keyword evidence="10" id="KW-0456">Lyase</keyword>
<protein>
    <recommendedName>
        <fullName evidence="2">DNA-(apurinic or apyrimidinic site) lyase</fullName>
        <ecNumber evidence="2">4.2.99.18</ecNumber>
    </recommendedName>
</protein>
<comment type="caution">
    <text evidence="17">The sequence shown here is derived from an EMBL/GenBank/DDBJ whole genome shotgun (WGS) entry which is preliminary data.</text>
</comment>
<evidence type="ECO:0000256" key="11">
    <source>
        <dbReference type="ARBA" id="ARBA00023268"/>
    </source>
</evidence>
<dbReference type="SUPFAM" id="SSF57716">
    <property type="entry name" value="Glucocorticoid receptor-like (DNA-binding domain)"/>
    <property type="match status" value="1"/>
</dbReference>
<dbReference type="GO" id="GO:0140078">
    <property type="term" value="F:class I DNA-(apurinic or apyrimidinic site) endonuclease activity"/>
    <property type="evidence" value="ECO:0007669"/>
    <property type="project" value="UniProtKB-EC"/>
</dbReference>
<keyword evidence="6" id="KW-0378">Hydrolase</keyword>
<dbReference type="InterPro" id="IPR044090">
    <property type="entry name" value="Nei2_N"/>
</dbReference>
<keyword evidence="8" id="KW-0238">DNA-binding</keyword>
<keyword evidence="3" id="KW-0479">Metal-binding</keyword>
<dbReference type="RefSeq" id="WP_179913807.1">
    <property type="nucleotide sequence ID" value="NZ_JACBYE010000033.1"/>
</dbReference>
<feature type="domain" description="Formamidopyrimidine-DNA glycosylase catalytic" evidence="16">
    <location>
        <begin position="2"/>
        <end position="93"/>
    </location>
</feature>
<keyword evidence="7" id="KW-0862">Zinc</keyword>
<gene>
    <name evidence="17" type="ORF">HZZ10_12850</name>
</gene>
<evidence type="ECO:0000256" key="12">
    <source>
        <dbReference type="ARBA" id="ARBA00023295"/>
    </source>
</evidence>
<reference evidence="17 18" key="1">
    <citation type="submission" date="2020-07" db="EMBL/GenBank/DDBJ databases">
        <title>MOT database genomes.</title>
        <authorList>
            <person name="Joseph S."/>
            <person name="Aduse-Opoku J."/>
            <person name="Hashim A."/>
            <person name="Wade W."/>
            <person name="Curtis M."/>
        </authorList>
    </citation>
    <scope>NUCLEOTIDE SEQUENCE [LARGE SCALE GENOMIC DNA]</scope>
    <source>
        <strain evidence="17 18">DSM 100099</strain>
    </source>
</reference>
<dbReference type="InterPro" id="IPR015886">
    <property type="entry name" value="H2TH_FPG"/>
</dbReference>